<sequence length="444" mass="47669">MATPDPETKDDVSRMLDRVEATSASSELETLFTKLHASTRVLESAVLEPLFSKRGVRILGLHGFSDKPGPEHLPALRCLNNVLVRSAESRPMVATEVGADRIVAAFKRADPDDELALANILIFACYGTSLDLKPSFEKDGLADAINSIIARNAEQGSLPTAEPTSACSASLRLLSTLGATYESQTDRFLDSVDPVMEMLTRTKVPSPPLQPSVSLLVNCLPFLPLQKKTDISVAAVDKLTEILGASLAAYGTMADEHELQPLLLGLLNLSQSAGGSQAKTRLQTSLVPGDEDRKEALGKGATLPHKILGLASSSMSPEVRELVMSLFFELSDRDPSRFVHNVGFGNAAGYLSTKGIDISQSATASAEAGGAAINPITGQRIDFEAKGPDLPEMTDEEKEREAERLFVLFERATGVVDVENPVTRAAREGRIQELPDDESDDDKT</sequence>
<dbReference type="GO" id="GO:0007186">
    <property type="term" value="P:G protein-coupled receptor signaling pathway"/>
    <property type="evidence" value="ECO:0007669"/>
    <property type="project" value="TreeGrafter"/>
</dbReference>
<dbReference type="PANTHER" id="PTHR12425">
    <property type="entry name" value="SYNEMBRYN"/>
    <property type="match status" value="1"/>
</dbReference>
<protein>
    <submittedName>
        <fullName evidence="4">Uncharacterized protein</fullName>
    </submittedName>
</protein>
<dbReference type="GO" id="GO:0001965">
    <property type="term" value="F:G-protein alpha-subunit binding"/>
    <property type="evidence" value="ECO:0007669"/>
    <property type="project" value="TreeGrafter"/>
</dbReference>
<comment type="caution">
    <text evidence="4">The sequence shown here is derived from an EMBL/GenBank/DDBJ whole genome shotgun (WGS) entry which is preliminary data.</text>
</comment>
<organism evidence="4 5">
    <name type="scientific">Geosmithia morbida</name>
    <dbReference type="NCBI Taxonomy" id="1094350"/>
    <lineage>
        <taxon>Eukaryota</taxon>
        <taxon>Fungi</taxon>
        <taxon>Dikarya</taxon>
        <taxon>Ascomycota</taxon>
        <taxon>Pezizomycotina</taxon>
        <taxon>Sordariomycetes</taxon>
        <taxon>Hypocreomycetidae</taxon>
        <taxon>Hypocreales</taxon>
        <taxon>Bionectriaceae</taxon>
        <taxon>Geosmithia</taxon>
    </lineage>
</organism>
<comment type="similarity">
    <text evidence="1">Belongs to the synembryn family.</text>
</comment>
<name>A0A9P4YPY6_9HYPO</name>
<keyword evidence="5" id="KW-1185">Reference proteome</keyword>
<dbReference type="PANTHER" id="PTHR12425:SF5">
    <property type="entry name" value="SYNEMBRYN"/>
    <property type="match status" value="1"/>
</dbReference>
<dbReference type="GO" id="GO:0005737">
    <property type="term" value="C:cytoplasm"/>
    <property type="evidence" value="ECO:0007669"/>
    <property type="project" value="TreeGrafter"/>
</dbReference>
<evidence type="ECO:0000256" key="3">
    <source>
        <dbReference type="ARBA" id="ARBA00023186"/>
    </source>
</evidence>
<dbReference type="Pfam" id="PF10165">
    <property type="entry name" value="Ric8"/>
    <property type="match status" value="1"/>
</dbReference>
<dbReference type="RefSeq" id="XP_035319084.1">
    <property type="nucleotide sequence ID" value="XM_035464846.1"/>
</dbReference>
<dbReference type="GeneID" id="55969098"/>
<accession>A0A9P4YPY6</accession>
<proteinExistence type="inferred from homology"/>
<dbReference type="AlphaFoldDB" id="A0A9P4YPY6"/>
<evidence type="ECO:0000313" key="4">
    <source>
        <dbReference type="EMBL" id="KAF4120432.1"/>
    </source>
</evidence>
<dbReference type="InterPro" id="IPR019318">
    <property type="entry name" value="Gua_nucleotide_exch_fac_Ric8"/>
</dbReference>
<reference evidence="4" key="1">
    <citation type="submission" date="2020-03" db="EMBL/GenBank/DDBJ databases">
        <title>Site-based positive gene gene selection in Geosmithia morbida across the United States reveals a broad range of putative effectors and factors for local host and environmental adapation.</title>
        <authorList>
            <person name="Onufrak A."/>
            <person name="Murdoch R.W."/>
            <person name="Gazis R."/>
            <person name="Huff M."/>
            <person name="Staton M."/>
            <person name="Klingeman W."/>
            <person name="Hadziabdic D."/>
        </authorList>
    </citation>
    <scope>NUCLEOTIDE SEQUENCE</scope>
    <source>
        <strain evidence="4">1262</strain>
    </source>
</reference>
<dbReference type="EMBL" id="JAANYQ010000016">
    <property type="protein sequence ID" value="KAF4120432.1"/>
    <property type="molecule type" value="Genomic_DNA"/>
</dbReference>
<dbReference type="OrthoDB" id="5585685at2759"/>
<keyword evidence="3" id="KW-0143">Chaperone</keyword>
<dbReference type="Proteomes" id="UP000749293">
    <property type="component" value="Unassembled WGS sequence"/>
</dbReference>
<evidence type="ECO:0000313" key="5">
    <source>
        <dbReference type="Proteomes" id="UP000749293"/>
    </source>
</evidence>
<gene>
    <name evidence="4" type="ORF">GMORB2_2868</name>
</gene>
<dbReference type="GO" id="GO:0005085">
    <property type="term" value="F:guanyl-nucleotide exchange factor activity"/>
    <property type="evidence" value="ECO:0007669"/>
    <property type="project" value="UniProtKB-KW"/>
</dbReference>
<keyword evidence="2" id="KW-0344">Guanine-nucleotide releasing factor</keyword>
<evidence type="ECO:0000256" key="2">
    <source>
        <dbReference type="ARBA" id="ARBA00022658"/>
    </source>
</evidence>
<evidence type="ECO:0000256" key="1">
    <source>
        <dbReference type="ARBA" id="ARBA00009049"/>
    </source>
</evidence>